<dbReference type="InterPro" id="IPR008930">
    <property type="entry name" value="Terpenoid_cyclase/PrenylTrfase"/>
</dbReference>
<feature type="compositionally biased region" description="Polar residues" evidence="1">
    <location>
        <begin position="395"/>
        <end position="416"/>
    </location>
</feature>
<feature type="compositionally biased region" description="Low complexity" evidence="1">
    <location>
        <begin position="840"/>
        <end position="856"/>
    </location>
</feature>
<feature type="compositionally biased region" description="Basic and acidic residues" evidence="1">
    <location>
        <begin position="681"/>
        <end position="694"/>
    </location>
</feature>
<feature type="compositionally biased region" description="Basic and acidic residues" evidence="1">
    <location>
        <begin position="257"/>
        <end position="267"/>
    </location>
</feature>
<evidence type="ECO:0000256" key="1">
    <source>
        <dbReference type="SAM" id="MobiDB-lite"/>
    </source>
</evidence>
<dbReference type="SUPFAM" id="SSF48239">
    <property type="entry name" value="Terpenoid cyclases/Protein prenyltransferases"/>
    <property type="match status" value="1"/>
</dbReference>
<accession>A0A5B9P2A1</accession>
<feature type="region of interest" description="Disordered" evidence="1">
    <location>
        <begin position="531"/>
        <end position="767"/>
    </location>
</feature>
<keyword evidence="4" id="KW-1185">Reference proteome</keyword>
<protein>
    <recommendedName>
        <fullName evidence="5">Prenyltransferase and squalene oxidase repeat protein</fullName>
    </recommendedName>
</protein>
<feature type="region of interest" description="Disordered" evidence="1">
    <location>
        <begin position="791"/>
        <end position="878"/>
    </location>
</feature>
<reference evidence="3 4" key="1">
    <citation type="submission" date="2019-08" db="EMBL/GenBank/DDBJ databases">
        <title>Deep-cultivation of Planctomycetes and their phenomic and genomic characterization uncovers novel biology.</title>
        <authorList>
            <person name="Wiegand S."/>
            <person name="Jogler M."/>
            <person name="Boedeker C."/>
            <person name="Pinto D."/>
            <person name="Vollmers J."/>
            <person name="Rivas-Marin E."/>
            <person name="Kohn T."/>
            <person name="Peeters S.H."/>
            <person name="Heuer A."/>
            <person name="Rast P."/>
            <person name="Oberbeckmann S."/>
            <person name="Bunk B."/>
            <person name="Jeske O."/>
            <person name="Meyerdierks A."/>
            <person name="Storesund J.E."/>
            <person name="Kallscheuer N."/>
            <person name="Luecker S."/>
            <person name="Lage O.M."/>
            <person name="Pohl T."/>
            <person name="Merkel B.J."/>
            <person name="Hornburger P."/>
            <person name="Mueller R.-W."/>
            <person name="Bruemmer F."/>
            <person name="Labrenz M."/>
            <person name="Spormann A.M."/>
            <person name="Op den Camp H."/>
            <person name="Overmann J."/>
            <person name="Amann R."/>
            <person name="Jetten M.S.M."/>
            <person name="Mascher T."/>
            <person name="Medema M.H."/>
            <person name="Devos D.P."/>
            <person name="Kaster A.-K."/>
            <person name="Ovreas L."/>
            <person name="Rohde M."/>
            <person name="Galperin M.Y."/>
            <person name="Jogler C."/>
        </authorList>
    </citation>
    <scope>NUCLEOTIDE SEQUENCE [LARGE SCALE GENOMIC DNA]</scope>
    <source>
        <strain evidence="3 4">FC18</strain>
    </source>
</reference>
<feature type="compositionally biased region" description="Basic and acidic residues" evidence="1">
    <location>
        <begin position="176"/>
        <end position="190"/>
    </location>
</feature>
<dbReference type="Gene3D" id="1.50.10.20">
    <property type="match status" value="2"/>
</dbReference>
<dbReference type="RefSeq" id="WP_075082646.1">
    <property type="nucleotide sequence ID" value="NZ_CP042912.1"/>
</dbReference>
<feature type="transmembrane region" description="Helical" evidence="2">
    <location>
        <begin position="79"/>
        <end position="103"/>
    </location>
</feature>
<dbReference type="CDD" id="cd00688">
    <property type="entry name" value="ISOPREN_C2_like"/>
    <property type="match status" value="1"/>
</dbReference>
<feature type="compositionally biased region" description="Acidic residues" evidence="1">
    <location>
        <begin position="704"/>
        <end position="713"/>
    </location>
</feature>
<keyword evidence="2" id="KW-0472">Membrane</keyword>
<feature type="compositionally biased region" description="Low complexity" evidence="1">
    <location>
        <begin position="741"/>
        <end position="759"/>
    </location>
</feature>
<feature type="compositionally biased region" description="Polar residues" evidence="1">
    <location>
        <begin position="288"/>
        <end position="300"/>
    </location>
</feature>
<keyword evidence="2" id="KW-1133">Transmembrane helix</keyword>
<evidence type="ECO:0000313" key="3">
    <source>
        <dbReference type="EMBL" id="QEG20324.1"/>
    </source>
</evidence>
<feature type="compositionally biased region" description="Polar residues" evidence="1">
    <location>
        <begin position="536"/>
        <end position="551"/>
    </location>
</feature>
<feature type="region of interest" description="Disordered" evidence="1">
    <location>
        <begin position="130"/>
        <end position="517"/>
    </location>
</feature>
<keyword evidence="2" id="KW-0812">Transmembrane</keyword>
<feature type="transmembrane region" description="Helical" evidence="2">
    <location>
        <begin position="21"/>
        <end position="42"/>
    </location>
</feature>
<evidence type="ECO:0000313" key="4">
    <source>
        <dbReference type="Proteomes" id="UP000322214"/>
    </source>
</evidence>
<evidence type="ECO:0008006" key="5">
    <source>
        <dbReference type="Google" id="ProtNLM"/>
    </source>
</evidence>
<dbReference type="Proteomes" id="UP000322214">
    <property type="component" value="Chromosome"/>
</dbReference>
<name>A0A5B9P2A1_9BACT</name>
<dbReference type="EMBL" id="CP042912">
    <property type="protein sequence ID" value="QEG20324.1"/>
    <property type="molecule type" value="Genomic_DNA"/>
</dbReference>
<feature type="compositionally biased region" description="Polar residues" evidence="1">
    <location>
        <begin position="828"/>
        <end position="837"/>
    </location>
</feature>
<proteinExistence type="predicted"/>
<dbReference type="OrthoDB" id="238862at2"/>
<feature type="compositionally biased region" description="Polar residues" evidence="1">
    <location>
        <begin position="207"/>
        <end position="221"/>
    </location>
</feature>
<dbReference type="KEGG" id="mff:MFFC18_01710"/>
<feature type="compositionally biased region" description="Low complexity" evidence="1">
    <location>
        <begin position="609"/>
        <end position="629"/>
    </location>
</feature>
<feature type="compositionally biased region" description="Low complexity" evidence="1">
    <location>
        <begin position="432"/>
        <end position="447"/>
    </location>
</feature>
<feature type="compositionally biased region" description="Polar residues" evidence="1">
    <location>
        <begin position="489"/>
        <end position="507"/>
    </location>
</feature>
<feature type="compositionally biased region" description="Basic and acidic residues" evidence="1">
    <location>
        <begin position="862"/>
        <end position="873"/>
    </location>
</feature>
<sequence length="1326" mass="143334">MSTQRTIKRISPGRVDAFDDQFWPVVVALCVLSAIGFGAILTLLTGPWMWLSLLVLPAMTAGALFLLSQMGDSKLRRTLQFSLIVSLAGHLLILIAASLVLIFNSGVKKNWNRVTKRNVRTIEFTNQNSSVSIPVTKPDNTPEPDVEIKRRESQVTSAEQPIPVKESKPTVSPQTRRRETTERTVPRLDEALSQLRRNRMSREEKSSTVSKATEATESSIAVSRPSPAEKPDTPTPSESVTAAAEADNISRSSSTSSDRKVVKDVQPRETAQTSVAKRSMPKADSRATRSNNSRLTQTASRETKAADRPNQSRARVVRAEAEVRKQPAKSTPRPTSKANVAKTPSELNPAEAAGQLTRRPRRSETASTSKLPSPLTRKKKAQPKKTTIVRRENPSRPTVTNPLAESSSTRLATNDAPTMRSVEPVNRPAPNPTSSSNSESLESRTLSITKGQKGNAGAVAQQNLQTGQGGLPSPAVRASDAMLNRKEQSPTSRTQMLTNSQASTIRRSTAEAPRPTSAFKVNTSAVAKIAGAKSPSMETAESSAADITSASRESREKVAIEKGAAPVNLGPTKVVAEAQRRRLSGGGSPEVANLSPTLTRRSTAESEVRPALAAAEVAATAAPRESASAPDSSISEEPTGMAELEQRSEGTDSRVSDHAAAPDVAPTAEQGSGVAPQLAANRRESAREDMRSRLEQILNQIADGDGDEEDEEEANRLRKLLGSSADRVARAPNLDEDNNPAEGTDGGAMADDGMASEADVVTRSPSSGGAIAAADLLGQTATRMAAQAATSAPVVEGALSRRSQPSESETSKRKLARASNATARNRSETAPNISPEVSLTAPSTTEGTGSAAATETIDSDIADVRMSRDESRQSDAGFELEVDAIEGPAGLAMTPDVRAGVNMRPASETSRQIQPELETRFRKDDFGGAPAMNPTATVAKEAFRQRTPGMAQSQAEPKTEAAINLGLEFLARYQLPDGSWSLTRFDTEHRLHQRQLDSDMAATGLAVLAFQGAGYNHREFKYARQINHAIQWLIDNQGEDGLLYLSSDENSNNACRLYSHGIAALALTEAYGMTQDPKLKEPAQKALDFIADSQHPNKGGWRYFSEMKKRSSDTSVSGWMVMALQSGRLAGLKVEDETFVSIAKWLAVAADPANESLYRYNPYAVNSQGVSRIQGRNATPSMTAVGLLMRIYTGWERDDPRLISGANYLVNQQMPGETVRLRDTYYWYYATQVLKHVDGPAWQKWNAALRPLLIRTQEKAGDNAGSWDPYSPVPDRWAPFGGRIYVTTMNLLSLEVRHRLLPLYQKTNKATEEDSNPIIIEAAPVE</sequence>
<feature type="transmembrane region" description="Helical" evidence="2">
    <location>
        <begin position="48"/>
        <end position="67"/>
    </location>
</feature>
<evidence type="ECO:0000256" key="2">
    <source>
        <dbReference type="SAM" id="Phobius"/>
    </source>
</evidence>
<gene>
    <name evidence="3" type="ORF">MFFC18_01710</name>
</gene>
<organism evidence="3 4">
    <name type="scientific">Mariniblastus fucicola</name>
    <dbReference type="NCBI Taxonomy" id="980251"/>
    <lineage>
        <taxon>Bacteria</taxon>
        <taxon>Pseudomonadati</taxon>
        <taxon>Planctomycetota</taxon>
        <taxon>Planctomycetia</taxon>
        <taxon>Pirellulales</taxon>
        <taxon>Pirellulaceae</taxon>
        <taxon>Mariniblastus</taxon>
    </lineage>
</organism>
<dbReference type="STRING" id="980251.GCA_001642875_04660"/>
<feature type="compositionally biased region" description="Polar residues" evidence="1">
    <location>
        <begin position="328"/>
        <end position="338"/>
    </location>
</feature>
<feature type="compositionally biased region" description="Basic and acidic residues" evidence="1">
    <location>
        <begin position="644"/>
        <end position="657"/>
    </location>
</feature>